<gene>
    <name evidence="1" type="ORF">PPRIM_AZ9-3.1.T0100300</name>
</gene>
<evidence type="ECO:0000313" key="2">
    <source>
        <dbReference type="Proteomes" id="UP000688137"/>
    </source>
</evidence>
<dbReference type="AlphaFoldDB" id="A0A8S1JU84"/>
<organism evidence="1 2">
    <name type="scientific">Paramecium primaurelia</name>
    <dbReference type="NCBI Taxonomy" id="5886"/>
    <lineage>
        <taxon>Eukaryota</taxon>
        <taxon>Sar</taxon>
        <taxon>Alveolata</taxon>
        <taxon>Ciliophora</taxon>
        <taxon>Intramacronucleata</taxon>
        <taxon>Oligohymenophorea</taxon>
        <taxon>Peniculida</taxon>
        <taxon>Parameciidae</taxon>
        <taxon>Paramecium</taxon>
    </lineage>
</organism>
<sequence>MKQKNQKQFKLYYFQEQFHQPNSTFAIVIGLGVEQMDINKQIGINLSQSFKNGDTMLMRSIDINDEELKNILQEYLTDEEQKKYVFERSEEYFDQFNIFKHLVKEQIYLAILPRGQFVLYQKNDKIDKISLNDSINIIREYLQQFNEFDQTQKEFHLHRILYNMKEQIDGELPQIQQDIRKKEFKNMEEKLEFENEMKQYTGKGLFSIPTFDKTLVHYNWDNMQQLPQKLLFQQ</sequence>
<evidence type="ECO:0000313" key="1">
    <source>
        <dbReference type="EMBL" id="CAD8046334.1"/>
    </source>
</evidence>
<keyword evidence="2" id="KW-1185">Reference proteome</keyword>
<dbReference type="EMBL" id="CAJJDM010000007">
    <property type="protein sequence ID" value="CAD8046334.1"/>
    <property type="molecule type" value="Genomic_DNA"/>
</dbReference>
<dbReference type="Proteomes" id="UP000688137">
    <property type="component" value="Unassembled WGS sequence"/>
</dbReference>
<comment type="caution">
    <text evidence="1">The sequence shown here is derived from an EMBL/GenBank/DDBJ whole genome shotgun (WGS) entry which is preliminary data.</text>
</comment>
<name>A0A8S1JU84_PARPR</name>
<accession>A0A8S1JU84</accession>
<protein>
    <submittedName>
        <fullName evidence="1">Uncharacterized protein</fullName>
    </submittedName>
</protein>
<proteinExistence type="predicted"/>
<dbReference type="OMA" id="NKQIGIN"/>
<reference evidence="1" key="1">
    <citation type="submission" date="2021-01" db="EMBL/GenBank/DDBJ databases">
        <authorList>
            <consortium name="Genoscope - CEA"/>
            <person name="William W."/>
        </authorList>
    </citation>
    <scope>NUCLEOTIDE SEQUENCE</scope>
</reference>